<protein>
    <submittedName>
        <fullName evidence="1">Uncharacterized protein</fullName>
    </submittedName>
</protein>
<proteinExistence type="predicted"/>
<dbReference type="AlphaFoldDB" id="A0A0C6ERQ6"/>
<name>A0A0C6ERQ6_STAAU</name>
<reference evidence="1" key="1">
    <citation type="submission" date="2014-08" db="EMBL/GenBank/DDBJ databases">
        <title>Comparative genomics of MRSA.</title>
        <authorList>
            <person name="Yamamoto T."/>
        </authorList>
    </citation>
    <scope>NUCLEOTIDE SEQUENCE</scope>
    <source>
        <strain evidence="1">OC3</strain>
    </source>
</reference>
<dbReference type="EMBL" id="AB983236">
    <property type="protein sequence ID" value="BAQ35609.1"/>
    <property type="molecule type" value="Genomic_DNA"/>
</dbReference>
<sequence length="36" mass="4177">MLDEQAVIPNRINKKSRINMLMPHKQPFSLSLLLIS</sequence>
<evidence type="ECO:0000313" key="1">
    <source>
        <dbReference type="EMBL" id="BAQ35609.1"/>
    </source>
</evidence>
<organism evidence="1">
    <name type="scientific">Staphylococcus aureus</name>
    <dbReference type="NCBI Taxonomy" id="1280"/>
    <lineage>
        <taxon>Bacteria</taxon>
        <taxon>Bacillati</taxon>
        <taxon>Bacillota</taxon>
        <taxon>Bacilli</taxon>
        <taxon>Bacillales</taxon>
        <taxon>Staphylococcaceae</taxon>
        <taxon>Staphylococcus</taxon>
    </lineage>
</organism>
<accession>A0A0C6ERQ6</accession>